<sequence length="185" mass="20526">MITAQDTDELRGWITGRLPDGLYASPVEVTVDREEICVVGAIPEPAGLGKDVTGAERDAALDGRIAEFRERTRKERMAVARAAERRYRRKVSWGAECGGRREVFTNVSAPVMTRLRQPQRQVLDTLIEAGVARSRSDALGWCVRLVETHADDWLRELRDSLAHVRHVRAQGPDRDGEPADAEGGA</sequence>
<accession>A0ABN2YB12</accession>
<name>A0ABN2YB12_9ACTN</name>
<dbReference type="EMBL" id="BAAAPF010000077">
    <property type="protein sequence ID" value="GAA2123982.1"/>
    <property type="molecule type" value="Genomic_DNA"/>
</dbReference>
<dbReference type="Proteomes" id="UP001500443">
    <property type="component" value="Unassembled WGS sequence"/>
</dbReference>
<evidence type="ECO:0008006" key="3">
    <source>
        <dbReference type="Google" id="ProtNLM"/>
    </source>
</evidence>
<proteinExistence type="predicted"/>
<comment type="caution">
    <text evidence="1">The sequence shown here is derived from an EMBL/GenBank/DDBJ whole genome shotgun (WGS) entry which is preliminary data.</text>
</comment>
<organism evidence="1 2">
    <name type="scientific">Streptomyces synnematoformans</name>
    <dbReference type="NCBI Taxonomy" id="415721"/>
    <lineage>
        <taxon>Bacteria</taxon>
        <taxon>Bacillati</taxon>
        <taxon>Actinomycetota</taxon>
        <taxon>Actinomycetes</taxon>
        <taxon>Kitasatosporales</taxon>
        <taxon>Streptomycetaceae</taxon>
        <taxon>Streptomyces</taxon>
    </lineage>
</organism>
<reference evidence="1 2" key="1">
    <citation type="journal article" date="2019" name="Int. J. Syst. Evol. Microbiol.">
        <title>The Global Catalogue of Microorganisms (GCM) 10K type strain sequencing project: providing services to taxonomists for standard genome sequencing and annotation.</title>
        <authorList>
            <consortium name="The Broad Institute Genomics Platform"/>
            <consortium name="The Broad Institute Genome Sequencing Center for Infectious Disease"/>
            <person name="Wu L."/>
            <person name="Ma J."/>
        </authorList>
    </citation>
    <scope>NUCLEOTIDE SEQUENCE [LARGE SCALE GENOMIC DNA]</scope>
    <source>
        <strain evidence="1 2">JCM 15481</strain>
    </source>
</reference>
<evidence type="ECO:0000313" key="2">
    <source>
        <dbReference type="Proteomes" id="UP001500443"/>
    </source>
</evidence>
<evidence type="ECO:0000313" key="1">
    <source>
        <dbReference type="EMBL" id="GAA2123982.1"/>
    </source>
</evidence>
<protein>
    <recommendedName>
        <fullName evidence="3">Smu12A</fullName>
    </recommendedName>
</protein>
<gene>
    <name evidence="1" type="ORF">GCM10009802_28650</name>
</gene>
<dbReference type="RefSeq" id="WP_344290400.1">
    <property type="nucleotide sequence ID" value="NZ_BAAAPF010000077.1"/>
</dbReference>
<keyword evidence="2" id="KW-1185">Reference proteome</keyword>